<evidence type="ECO:0000313" key="4">
    <source>
        <dbReference type="Proteomes" id="UP000219632"/>
    </source>
</evidence>
<reference evidence="2 5" key="2">
    <citation type="submission" date="2020-03" db="EMBL/GenBank/DDBJ databases">
        <title>Soil Listeria distribution.</title>
        <authorList>
            <person name="Liao J."/>
            <person name="Wiedmann M."/>
        </authorList>
    </citation>
    <scope>NUCLEOTIDE SEQUENCE [LARGE SCALE GENOMIC DNA]</scope>
    <source>
        <strain evidence="2 5">FSL L7-1829</strain>
    </source>
</reference>
<dbReference type="EMBL" id="JAAROP010000003">
    <property type="protein sequence ID" value="MBC1322267.1"/>
    <property type="molecule type" value="Genomic_DNA"/>
</dbReference>
<reference evidence="3 4" key="1">
    <citation type="submission" date="2017-09" db="EMBL/GenBank/DDBJ databases">
        <title>Draft Genomes of 144 Listeria Monocytogenes isolates from foods.</title>
        <authorList>
            <person name="Wu C.H."/>
            <person name="Ng J."/>
            <person name="Kiang D."/>
            <person name="Chen C.-Y."/>
            <person name="Frink S."/>
            <person name="Lafrades M."/>
            <person name="Morales C."/>
            <person name="Park P."/>
            <person name="Zwick M."/>
        </authorList>
    </citation>
    <scope>NUCLEOTIDE SEQUENCE [LARGE SCALE GENOMIC DNA]</scope>
    <source>
        <strain evidence="3 4">CDPHFDLB-F14M01633.75-2</strain>
    </source>
</reference>
<comment type="caution">
    <text evidence="2">The sequence shown here is derived from an EMBL/GenBank/DDBJ whole genome shotgun (WGS) entry which is preliminary data.</text>
</comment>
<organism evidence="2 5">
    <name type="scientific">Listeria welshimeri</name>
    <dbReference type="NCBI Taxonomy" id="1643"/>
    <lineage>
        <taxon>Bacteria</taxon>
        <taxon>Bacillati</taxon>
        <taxon>Bacillota</taxon>
        <taxon>Bacilli</taxon>
        <taxon>Bacillales</taxon>
        <taxon>Listeriaceae</taxon>
        <taxon>Listeria</taxon>
    </lineage>
</organism>
<accession>A0A7X0T4P9</accession>
<sequence>MFGRKQAVIPSEYNDFNTFSPDKEKLLCIGAPSTECKHGITTKLDGSHKMLKLFYPKKSEGKTMKYWLPMFGITDSQSAVEVISSWIKANDFYEEVTPDTTREVIKELTKAAKKYDFDGSDLIDAASKVKTYGAFDIDRLGYIVRVCFSLNLLTEEQAWSFLKQLQEDTEAHFDNWDDYMVSYLNGQEGLDTSWYSSACESYIKMKKDSTSLMNKYQLKD</sequence>
<dbReference type="Proteomes" id="UP000522007">
    <property type="component" value="Unassembled WGS sequence"/>
</dbReference>
<name>A0A7X0T4P9_LISWE</name>
<dbReference type="Proteomes" id="UP000219632">
    <property type="component" value="Unassembled WGS sequence"/>
</dbReference>
<dbReference type="EMBL" id="NYPG01000010">
    <property type="protein sequence ID" value="PDK40286.1"/>
    <property type="molecule type" value="Genomic_DNA"/>
</dbReference>
<protein>
    <submittedName>
        <fullName evidence="2">DUF1266 domain-containing protein</fullName>
    </submittedName>
</protein>
<dbReference type="Pfam" id="PF06889">
    <property type="entry name" value="DUF1266"/>
    <property type="match status" value="1"/>
</dbReference>
<evidence type="ECO:0000313" key="3">
    <source>
        <dbReference type="EMBL" id="PDK40286.1"/>
    </source>
</evidence>
<dbReference type="AlphaFoldDB" id="A0A7X0T4P9"/>
<gene>
    <name evidence="3" type="ORF">AFZ32_13375</name>
    <name evidence="2" type="ORF">HB853_04850</name>
</gene>
<evidence type="ECO:0000313" key="2">
    <source>
        <dbReference type="EMBL" id="MBC1322267.1"/>
    </source>
</evidence>
<evidence type="ECO:0000313" key="5">
    <source>
        <dbReference type="Proteomes" id="UP000522007"/>
    </source>
</evidence>
<feature type="domain" description="DUF1266" evidence="1">
    <location>
        <begin position="71"/>
        <end position="187"/>
    </location>
</feature>
<proteinExistence type="predicted"/>
<keyword evidence="4" id="KW-1185">Reference proteome</keyword>
<dbReference type="InterPro" id="IPR009677">
    <property type="entry name" value="DUF1266"/>
</dbReference>
<dbReference type="OMA" id="ECKHKVE"/>
<evidence type="ECO:0000259" key="1">
    <source>
        <dbReference type="Pfam" id="PF06889"/>
    </source>
</evidence>
<dbReference type="RefSeq" id="WP_011701076.1">
    <property type="nucleotide sequence ID" value="NZ_CBCSAN010000006.1"/>
</dbReference>
<dbReference type="GeneID" id="61188110"/>